<dbReference type="RefSeq" id="WP_284332493.1">
    <property type="nucleotide sequence ID" value="NZ_BSOA01000028.1"/>
</dbReference>
<dbReference type="Gene3D" id="1.10.287.130">
    <property type="match status" value="1"/>
</dbReference>
<dbReference type="Gene3D" id="3.30.450.40">
    <property type="match status" value="1"/>
</dbReference>
<dbReference type="SUPFAM" id="SSF47384">
    <property type="entry name" value="Homodimeric domain of signal transducing histidine kinase"/>
    <property type="match status" value="1"/>
</dbReference>
<accession>A0ABQ5XBH9</accession>
<dbReference type="CDD" id="cd00130">
    <property type="entry name" value="PAS"/>
    <property type="match status" value="1"/>
</dbReference>
<dbReference type="Proteomes" id="UP001156627">
    <property type="component" value="Unassembled WGS sequence"/>
</dbReference>
<feature type="domain" description="PAS" evidence="9">
    <location>
        <begin position="11"/>
        <end position="55"/>
    </location>
</feature>
<dbReference type="Pfam" id="PF02518">
    <property type="entry name" value="HATPase_c"/>
    <property type="match status" value="1"/>
</dbReference>
<keyword evidence="3 6" id="KW-0597">Phosphoprotein</keyword>
<evidence type="ECO:0000259" key="7">
    <source>
        <dbReference type="PROSITE" id="PS50109"/>
    </source>
</evidence>
<comment type="caution">
    <text evidence="11">The sequence shown here is derived from an EMBL/GenBank/DDBJ whole genome shotgun (WGS) entry which is preliminary data.</text>
</comment>
<keyword evidence="5" id="KW-0418">Kinase</keyword>
<dbReference type="InterPro" id="IPR029016">
    <property type="entry name" value="GAF-like_dom_sf"/>
</dbReference>
<dbReference type="SUPFAM" id="SSF55874">
    <property type="entry name" value="ATPase domain of HSP90 chaperone/DNA topoisomerase II/histidine kinase"/>
    <property type="match status" value="1"/>
</dbReference>
<dbReference type="InterPro" id="IPR000700">
    <property type="entry name" value="PAS-assoc_C"/>
</dbReference>
<evidence type="ECO:0000256" key="5">
    <source>
        <dbReference type="ARBA" id="ARBA00022777"/>
    </source>
</evidence>
<name>A0ABQ5XBH9_9GAMM</name>
<dbReference type="InterPro" id="IPR001789">
    <property type="entry name" value="Sig_transdc_resp-reg_receiver"/>
</dbReference>
<dbReference type="Pfam" id="PF00512">
    <property type="entry name" value="HisKA"/>
    <property type="match status" value="1"/>
</dbReference>
<dbReference type="InterPro" id="IPR035965">
    <property type="entry name" value="PAS-like_dom_sf"/>
</dbReference>
<evidence type="ECO:0000259" key="9">
    <source>
        <dbReference type="PROSITE" id="PS50112"/>
    </source>
</evidence>
<dbReference type="PROSITE" id="PS50112">
    <property type="entry name" value="PAS"/>
    <property type="match status" value="1"/>
</dbReference>
<evidence type="ECO:0000256" key="1">
    <source>
        <dbReference type="ARBA" id="ARBA00000085"/>
    </source>
</evidence>
<dbReference type="SUPFAM" id="SSF55781">
    <property type="entry name" value="GAF domain-like"/>
    <property type="match status" value="1"/>
</dbReference>
<feature type="domain" description="Histidine kinase" evidence="7">
    <location>
        <begin position="316"/>
        <end position="537"/>
    </location>
</feature>
<dbReference type="SMART" id="SM00448">
    <property type="entry name" value="REC"/>
    <property type="match status" value="1"/>
</dbReference>
<dbReference type="InterPro" id="IPR004358">
    <property type="entry name" value="Sig_transdc_His_kin-like_C"/>
</dbReference>
<dbReference type="EC" id="2.7.13.3" evidence="2"/>
<feature type="domain" description="Response regulatory" evidence="8">
    <location>
        <begin position="555"/>
        <end position="671"/>
    </location>
</feature>
<dbReference type="CDD" id="cd00082">
    <property type="entry name" value="HisKA"/>
    <property type="match status" value="1"/>
</dbReference>
<dbReference type="Gene3D" id="3.40.50.2300">
    <property type="match status" value="1"/>
</dbReference>
<evidence type="ECO:0000259" key="8">
    <source>
        <dbReference type="PROSITE" id="PS50110"/>
    </source>
</evidence>
<dbReference type="SMART" id="SM00387">
    <property type="entry name" value="HATPase_c"/>
    <property type="match status" value="1"/>
</dbReference>
<dbReference type="Pfam" id="PF13426">
    <property type="entry name" value="PAS_9"/>
    <property type="match status" value="1"/>
</dbReference>
<dbReference type="EMBL" id="BSOA01000028">
    <property type="protein sequence ID" value="GLQ89051.1"/>
    <property type="molecule type" value="Genomic_DNA"/>
</dbReference>
<evidence type="ECO:0000256" key="3">
    <source>
        <dbReference type="ARBA" id="ARBA00022553"/>
    </source>
</evidence>
<gene>
    <name evidence="11" type="ORF">GCM10007898_26230</name>
</gene>
<proteinExistence type="predicted"/>
<feature type="domain" description="PAC" evidence="10">
    <location>
        <begin position="88"/>
        <end position="138"/>
    </location>
</feature>
<dbReference type="PROSITE" id="PS50109">
    <property type="entry name" value="HIS_KIN"/>
    <property type="match status" value="1"/>
</dbReference>
<dbReference type="PANTHER" id="PTHR43065">
    <property type="entry name" value="SENSOR HISTIDINE KINASE"/>
    <property type="match status" value="1"/>
</dbReference>
<evidence type="ECO:0000313" key="12">
    <source>
        <dbReference type="Proteomes" id="UP001156627"/>
    </source>
</evidence>
<dbReference type="InterPro" id="IPR003594">
    <property type="entry name" value="HATPase_dom"/>
</dbReference>
<dbReference type="PROSITE" id="PS50113">
    <property type="entry name" value="PAC"/>
    <property type="match status" value="1"/>
</dbReference>
<sequence length="676" mass="72701">MNDLPSPQGADTELFRSLFETAPDAMVVADLHGAIVLANAHAEQLFGYATGTLTGLPIETLLPAAVRQAHAVHRTHYMANPRVRPMGAGYELTGVRADGQSFPVEIGLSPVASSSGTLYAASIRDISETQRARQALQRARFDEVVAQISRRLLEATTHDEQAVGEIPRLIAAALNIPAAAIVLIDPHHIGLQVPASIGFSLEALAEMPHNAALQALASNATPEADSQVTAIDNLREACPALANGFADAAIMSLPDRRGPMGLLLVLSHDPGLFDRDRMQFLQSVANILAAAIQRGRSEEQLAHAQRLDALGQLTGGIAHDFNNLLTVISGNLQLLETDAPKDPATRETLESASRAVERGAALTRKLLAFSRRQHLLPRAVRTVQLLADLSDMLSRTLGERISVAVECASDVPAVYADPGELEAALLNLALNARDAMPRGGRITIKARQHQVTSVDNDTRLVPGVYVMFAVADTGLGMRPEILARVLEPFFTTKGPGKGSGLGLSMVYGFVKQSGGHLSINSQEGQGTRVQLYLPAAAVGDSEEIQAPPSRKGHETVLVVEDEPEVRRLAMAFLRSLGYVPLEAGDAETAWRQLSAQGGIDLLFTDIVLGGDMTGFELAAKAREQYPQLRVLFTSGYEYASLDIDPHAFGAFELLRKPYRREQLGGMIRRVLDREST</sequence>
<evidence type="ECO:0000313" key="11">
    <source>
        <dbReference type="EMBL" id="GLQ89051.1"/>
    </source>
</evidence>
<dbReference type="SMART" id="SM00065">
    <property type="entry name" value="GAF"/>
    <property type="match status" value="1"/>
</dbReference>
<protein>
    <recommendedName>
        <fullName evidence="2">histidine kinase</fullName>
        <ecNumber evidence="2">2.7.13.3</ecNumber>
    </recommendedName>
</protein>
<dbReference type="SUPFAM" id="SSF52172">
    <property type="entry name" value="CheY-like"/>
    <property type="match status" value="1"/>
</dbReference>
<keyword evidence="12" id="KW-1185">Reference proteome</keyword>
<comment type="catalytic activity">
    <reaction evidence="1">
        <text>ATP + protein L-histidine = ADP + protein N-phospho-L-histidine.</text>
        <dbReference type="EC" id="2.7.13.3"/>
    </reaction>
</comment>
<feature type="modified residue" description="4-aspartylphosphate" evidence="6">
    <location>
        <position position="605"/>
    </location>
</feature>
<dbReference type="SMART" id="SM00388">
    <property type="entry name" value="HisKA"/>
    <property type="match status" value="1"/>
</dbReference>
<dbReference type="InterPro" id="IPR005467">
    <property type="entry name" value="His_kinase_dom"/>
</dbReference>
<reference evidence="12" key="1">
    <citation type="journal article" date="2019" name="Int. J. Syst. Evol. Microbiol.">
        <title>The Global Catalogue of Microorganisms (GCM) 10K type strain sequencing project: providing services to taxonomists for standard genome sequencing and annotation.</title>
        <authorList>
            <consortium name="The Broad Institute Genomics Platform"/>
            <consortium name="The Broad Institute Genome Sequencing Center for Infectious Disease"/>
            <person name="Wu L."/>
            <person name="Ma J."/>
        </authorList>
    </citation>
    <scope>NUCLEOTIDE SEQUENCE [LARGE SCALE GENOMIC DNA]</scope>
    <source>
        <strain evidence="12">NBRC 111981</strain>
    </source>
</reference>
<evidence type="ECO:0000256" key="6">
    <source>
        <dbReference type="PROSITE-ProRule" id="PRU00169"/>
    </source>
</evidence>
<dbReference type="Gene3D" id="3.30.450.20">
    <property type="entry name" value="PAS domain"/>
    <property type="match status" value="1"/>
</dbReference>
<dbReference type="PANTHER" id="PTHR43065:SF49">
    <property type="entry name" value="HISTIDINE KINASE"/>
    <property type="match status" value="1"/>
</dbReference>
<dbReference type="Gene3D" id="3.30.565.10">
    <property type="entry name" value="Histidine kinase-like ATPase, C-terminal domain"/>
    <property type="match status" value="1"/>
</dbReference>
<dbReference type="InterPro" id="IPR000014">
    <property type="entry name" value="PAS"/>
</dbReference>
<dbReference type="PROSITE" id="PS50110">
    <property type="entry name" value="RESPONSE_REGULATORY"/>
    <property type="match status" value="1"/>
</dbReference>
<dbReference type="Pfam" id="PF00072">
    <property type="entry name" value="Response_reg"/>
    <property type="match status" value="1"/>
</dbReference>
<organism evidence="11 12">
    <name type="scientific">Dyella flagellata</name>
    <dbReference type="NCBI Taxonomy" id="1867833"/>
    <lineage>
        <taxon>Bacteria</taxon>
        <taxon>Pseudomonadati</taxon>
        <taxon>Pseudomonadota</taxon>
        <taxon>Gammaproteobacteria</taxon>
        <taxon>Lysobacterales</taxon>
        <taxon>Rhodanobacteraceae</taxon>
        <taxon>Dyella</taxon>
    </lineage>
</organism>
<dbReference type="PRINTS" id="PR00344">
    <property type="entry name" value="BCTRLSENSOR"/>
</dbReference>
<dbReference type="SUPFAM" id="SSF55785">
    <property type="entry name" value="PYP-like sensor domain (PAS domain)"/>
    <property type="match status" value="1"/>
</dbReference>
<dbReference type="InterPro" id="IPR003018">
    <property type="entry name" value="GAF"/>
</dbReference>
<dbReference type="InterPro" id="IPR011006">
    <property type="entry name" value="CheY-like_superfamily"/>
</dbReference>
<dbReference type="InterPro" id="IPR003661">
    <property type="entry name" value="HisK_dim/P_dom"/>
</dbReference>
<dbReference type="NCBIfam" id="TIGR00229">
    <property type="entry name" value="sensory_box"/>
    <property type="match status" value="1"/>
</dbReference>
<dbReference type="InterPro" id="IPR036097">
    <property type="entry name" value="HisK_dim/P_sf"/>
</dbReference>
<dbReference type="InterPro" id="IPR036890">
    <property type="entry name" value="HATPase_C_sf"/>
</dbReference>
<keyword evidence="4" id="KW-0808">Transferase</keyword>
<evidence type="ECO:0000256" key="4">
    <source>
        <dbReference type="ARBA" id="ARBA00022679"/>
    </source>
</evidence>
<evidence type="ECO:0000256" key="2">
    <source>
        <dbReference type="ARBA" id="ARBA00012438"/>
    </source>
</evidence>
<dbReference type="SMART" id="SM00091">
    <property type="entry name" value="PAS"/>
    <property type="match status" value="1"/>
</dbReference>
<evidence type="ECO:0000259" key="10">
    <source>
        <dbReference type="PROSITE" id="PS50113"/>
    </source>
</evidence>